<keyword evidence="3" id="KW-1003">Cell membrane</keyword>
<comment type="subcellular location">
    <subcellularLocation>
        <location evidence="1">Cell membrane</location>
        <topology evidence="1">Multi-pass membrane protein</topology>
    </subcellularLocation>
</comment>
<protein>
    <submittedName>
        <fullName evidence="9">MFS transporter</fullName>
    </submittedName>
</protein>
<proteinExistence type="predicted"/>
<feature type="transmembrane region" description="Helical" evidence="7">
    <location>
        <begin position="318"/>
        <end position="337"/>
    </location>
</feature>
<comment type="caution">
    <text evidence="9">The sequence shown here is derived from an EMBL/GenBank/DDBJ whole genome shotgun (WGS) entry which is preliminary data.</text>
</comment>
<evidence type="ECO:0000256" key="4">
    <source>
        <dbReference type="ARBA" id="ARBA00022692"/>
    </source>
</evidence>
<feature type="transmembrane region" description="Helical" evidence="7">
    <location>
        <begin position="28"/>
        <end position="50"/>
    </location>
</feature>
<evidence type="ECO:0000259" key="8">
    <source>
        <dbReference type="PROSITE" id="PS50850"/>
    </source>
</evidence>
<gene>
    <name evidence="9" type="ORF">FEG63_25500</name>
</gene>
<evidence type="ECO:0000256" key="7">
    <source>
        <dbReference type="SAM" id="Phobius"/>
    </source>
</evidence>
<dbReference type="SUPFAM" id="SSF103473">
    <property type="entry name" value="MFS general substrate transporter"/>
    <property type="match status" value="1"/>
</dbReference>
<feature type="transmembrane region" description="Helical" evidence="7">
    <location>
        <begin position="383"/>
        <end position="401"/>
    </location>
</feature>
<evidence type="ECO:0000256" key="6">
    <source>
        <dbReference type="ARBA" id="ARBA00023136"/>
    </source>
</evidence>
<keyword evidence="6 7" id="KW-0472">Membrane</keyword>
<dbReference type="InterPro" id="IPR020846">
    <property type="entry name" value="MFS_dom"/>
</dbReference>
<accession>A0ABX2K168</accession>
<dbReference type="PROSITE" id="PS50850">
    <property type="entry name" value="MFS"/>
    <property type="match status" value="1"/>
</dbReference>
<dbReference type="Pfam" id="PF05977">
    <property type="entry name" value="MFS_3"/>
    <property type="match status" value="1"/>
</dbReference>
<keyword evidence="10" id="KW-1185">Reference proteome</keyword>
<evidence type="ECO:0000256" key="3">
    <source>
        <dbReference type="ARBA" id="ARBA00022475"/>
    </source>
</evidence>
<feature type="transmembrane region" description="Helical" evidence="7">
    <location>
        <begin position="231"/>
        <end position="252"/>
    </location>
</feature>
<evidence type="ECO:0000256" key="5">
    <source>
        <dbReference type="ARBA" id="ARBA00022989"/>
    </source>
</evidence>
<reference evidence="9 10" key="1">
    <citation type="submission" date="2019-05" db="EMBL/GenBank/DDBJ databases">
        <title>Mycolicibacterium sphagni ENV482 genome assembly.</title>
        <authorList>
            <person name="Chen W."/>
            <person name="Faulkner N.W."/>
            <person name="Hyman M.R."/>
        </authorList>
    </citation>
    <scope>NUCLEOTIDE SEQUENCE [LARGE SCALE GENOMIC DNA]</scope>
    <source>
        <strain evidence="9 10">ENV482</strain>
    </source>
</reference>
<keyword evidence="2" id="KW-0813">Transport</keyword>
<dbReference type="CDD" id="cd06173">
    <property type="entry name" value="MFS_MefA_like"/>
    <property type="match status" value="1"/>
</dbReference>
<dbReference type="Proteomes" id="UP000708347">
    <property type="component" value="Unassembled WGS sequence"/>
</dbReference>
<keyword evidence="4 7" id="KW-0812">Transmembrane</keyword>
<name>A0ABX2K168_9MYCO</name>
<evidence type="ECO:0000313" key="10">
    <source>
        <dbReference type="Proteomes" id="UP000708347"/>
    </source>
</evidence>
<dbReference type="InterPro" id="IPR036259">
    <property type="entry name" value="MFS_trans_sf"/>
</dbReference>
<evidence type="ECO:0000256" key="1">
    <source>
        <dbReference type="ARBA" id="ARBA00004651"/>
    </source>
</evidence>
<feature type="transmembrane region" description="Helical" evidence="7">
    <location>
        <begin position="56"/>
        <end position="77"/>
    </location>
</feature>
<dbReference type="EMBL" id="VBSB01000023">
    <property type="protein sequence ID" value="NTY62892.1"/>
    <property type="molecule type" value="Genomic_DNA"/>
</dbReference>
<keyword evidence="5 7" id="KW-1133">Transmembrane helix</keyword>
<feature type="transmembrane region" description="Helical" evidence="7">
    <location>
        <begin position="294"/>
        <end position="312"/>
    </location>
</feature>
<feature type="domain" description="Major facilitator superfamily (MFS) profile" evidence="8">
    <location>
        <begin position="23"/>
        <end position="408"/>
    </location>
</feature>
<feature type="transmembrane region" description="Helical" evidence="7">
    <location>
        <begin position="89"/>
        <end position="110"/>
    </location>
</feature>
<organism evidence="9 10">
    <name type="scientific">Mycolicibacterium sphagni</name>
    <dbReference type="NCBI Taxonomy" id="1786"/>
    <lineage>
        <taxon>Bacteria</taxon>
        <taxon>Bacillati</taxon>
        <taxon>Actinomycetota</taxon>
        <taxon>Actinomycetes</taxon>
        <taxon>Mycobacteriales</taxon>
        <taxon>Mycobacteriaceae</taxon>
        <taxon>Mycolicibacterium</taxon>
    </lineage>
</organism>
<evidence type="ECO:0000256" key="2">
    <source>
        <dbReference type="ARBA" id="ARBA00022448"/>
    </source>
</evidence>
<evidence type="ECO:0000313" key="9">
    <source>
        <dbReference type="EMBL" id="NTY62892.1"/>
    </source>
</evidence>
<dbReference type="Gene3D" id="1.20.1250.20">
    <property type="entry name" value="MFS general substrate transporter like domains"/>
    <property type="match status" value="1"/>
</dbReference>
<sequence>MATAPAVTNGGSAGGYALFRQRQFRELWSANLVLNLGQVMLLLAAAWIMTSLTQNAVLVSLVQATTSLPFLLLGVPVGIISDRVGHRGLLVAAQLWMGSLAVILALIEWLGHLTPWPMLSLLFLIGAGLVVQQAAWKPFLQDMVPEDELVAAISFNALSNKLAQAIGPIVGGFLMVIGAAFVFAVRVLSHLVMILALRHVPKPAARSTEQRVAVTRSLRDGWRHLRKSPALYGPMIRSALLMAPVGGVLALLPLEARDNIQTGVIGYGGLLTALGIGTATGVSVMPLLQRHIRINVLTTVALVVFSATVLGISRWDSMLLDASFLLFFGFSWSILSVSHQYSVQTSAPERMRGLMTSFYNMTLQGAMALGSVVFGVIAEKQVVSVSILIAGLVATSGLLLVGRYPVSEDRALD</sequence>
<dbReference type="PANTHER" id="PTHR23513">
    <property type="entry name" value="INTEGRAL MEMBRANE EFFLUX PROTEIN-RELATED"/>
    <property type="match status" value="1"/>
</dbReference>
<feature type="transmembrane region" description="Helical" evidence="7">
    <location>
        <begin position="173"/>
        <end position="197"/>
    </location>
</feature>
<dbReference type="PANTHER" id="PTHR23513:SF11">
    <property type="entry name" value="STAPHYLOFERRIN A TRANSPORTER"/>
    <property type="match status" value="1"/>
</dbReference>
<feature type="transmembrane region" description="Helical" evidence="7">
    <location>
        <begin position="358"/>
        <end position="377"/>
    </location>
</feature>
<feature type="transmembrane region" description="Helical" evidence="7">
    <location>
        <begin position="264"/>
        <end position="287"/>
    </location>
</feature>
<dbReference type="InterPro" id="IPR010290">
    <property type="entry name" value="TM_effector"/>
</dbReference>